<evidence type="ECO:0000256" key="9">
    <source>
        <dbReference type="ARBA" id="ARBA00048434"/>
    </source>
</evidence>
<keyword evidence="4" id="KW-0808">Transferase</keyword>
<evidence type="ECO:0000256" key="6">
    <source>
        <dbReference type="ARBA" id="ARBA00029801"/>
    </source>
</evidence>
<evidence type="ECO:0000259" key="12">
    <source>
        <dbReference type="PROSITE" id="PS51675"/>
    </source>
</evidence>
<keyword evidence="14" id="KW-1185">Reference proteome</keyword>
<evidence type="ECO:0000256" key="10">
    <source>
        <dbReference type="PIRSR" id="PIRSR016323-1"/>
    </source>
</evidence>
<proteinExistence type="predicted"/>
<comment type="catalytic activity">
    <reaction evidence="9">
        <text>guanosine(9) in tRNA + S-adenosyl-L-methionine = N(1)-methylguanosine(9) in tRNA + S-adenosyl-L-homocysteine + H(+)</text>
        <dbReference type="Rhea" id="RHEA:43156"/>
        <dbReference type="Rhea" id="RHEA-COMP:10367"/>
        <dbReference type="Rhea" id="RHEA-COMP:10368"/>
        <dbReference type="ChEBI" id="CHEBI:15378"/>
        <dbReference type="ChEBI" id="CHEBI:57856"/>
        <dbReference type="ChEBI" id="CHEBI:59789"/>
        <dbReference type="ChEBI" id="CHEBI:73542"/>
        <dbReference type="ChEBI" id="CHEBI:74269"/>
        <dbReference type="EC" id="2.1.1.221"/>
    </reaction>
</comment>
<keyword evidence="5" id="KW-0949">S-adenosyl-L-methionine</keyword>
<dbReference type="PROSITE" id="PS51675">
    <property type="entry name" value="SAM_MT_TRM10"/>
    <property type="match status" value="1"/>
</dbReference>
<comment type="caution">
    <text evidence="13">The sequence shown here is derived from an EMBL/GenBank/DDBJ whole genome shotgun (WGS) entry which is preliminary data.</text>
</comment>
<evidence type="ECO:0000256" key="1">
    <source>
        <dbReference type="ARBA" id="ARBA00012797"/>
    </source>
</evidence>
<dbReference type="InterPro" id="IPR007356">
    <property type="entry name" value="tRNA_m1G_MeTrfase_euk"/>
</dbReference>
<dbReference type="Proteomes" id="UP001591681">
    <property type="component" value="Unassembled WGS sequence"/>
</dbReference>
<feature type="compositionally biased region" description="Polar residues" evidence="11">
    <location>
        <begin position="333"/>
        <end position="348"/>
    </location>
</feature>
<gene>
    <name evidence="13" type="ORF">ACEWY4_024674</name>
</gene>
<feature type="compositionally biased region" description="Acidic residues" evidence="11">
    <location>
        <begin position="275"/>
        <end position="284"/>
    </location>
</feature>
<feature type="compositionally biased region" description="Basic and acidic residues" evidence="11">
    <location>
        <begin position="323"/>
        <end position="332"/>
    </location>
</feature>
<dbReference type="PIRSF" id="PIRSF016323">
    <property type="entry name" value="tRNA_m1G_mtfrase_met"/>
    <property type="match status" value="1"/>
</dbReference>
<evidence type="ECO:0000256" key="11">
    <source>
        <dbReference type="SAM" id="MobiDB-lite"/>
    </source>
</evidence>
<feature type="domain" description="SAM-dependent MTase TRM10-type" evidence="12">
    <location>
        <begin position="82"/>
        <end position="272"/>
    </location>
</feature>
<accession>A0ABD1IY49</accession>
<organism evidence="13 14">
    <name type="scientific">Coilia grayii</name>
    <name type="common">Gray's grenadier anchovy</name>
    <dbReference type="NCBI Taxonomy" id="363190"/>
    <lineage>
        <taxon>Eukaryota</taxon>
        <taxon>Metazoa</taxon>
        <taxon>Chordata</taxon>
        <taxon>Craniata</taxon>
        <taxon>Vertebrata</taxon>
        <taxon>Euteleostomi</taxon>
        <taxon>Actinopterygii</taxon>
        <taxon>Neopterygii</taxon>
        <taxon>Teleostei</taxon>
        <taxon>Clupei</taxon>
        <taxon>Clupeiformes</taxon>
        <taxon>Clupeoidei</taxon>
        <taxon>Engraulidae</taxon>
        <taxon>Coilinae</taxon>
        <taxon>Coilia</taxon>
    </lineage>
</organism>
<dbReference type="PANTHER" id="PTHR13563">
    <property type="entry name" value="TRNA (GUANINE-9-) METHYLTRANSFERASE"/>
    <property type="match status" value="1"/>
</dbReference>
<feature type="compositionally biased region" description="Basic residues" evidence="11">
    <location>
        <begin position="54"/>
        <end position="64"/>
    </location>
</feature>
<evidence type="ECO:0000256" key="4">
    <source>
        <dbReference type="ARBA" id="ARBA00022679"/>
    </source>
</evidence>
<dbReference type="InterPro" id="IPR028564">
    <property type="entry name" value="MT_TRM10-typ"/>
</dbReference>
<comment type="function">
    <text evidence="8">S-adenosyl-L-methionine-dependent guanine N(1)-methyltransferase that catalyzes the formation of N(1)-methylguanine at position 9 (m1G9) in tRNAs. Probably not able to catalyze formation of N(1)-methyladenine at position 9 (m1A9) in tRNAs.</text>
</comment>
<feature type="active site" description="Proton acceptor" evidence="10">
    <location>
        <position position="203"/>
    </location>
</feature>
<evidence type="ECO:0000256" key="2">
    <source>
        <dbReference type="ARBA" id="ARBA00014673"/>
    </source>
</evidence>
<evidence type="ECO:0000313" key="14">
    <source>
        <dbReference type="Proteomes" id="UP001591681"/>
    </source>
</evidence>
<dbReference type="FunFam" id="3.40.1280.30:FF:000001">
    <property type="entry name" value="tRNA methyltransferase 10 homolog A"/>
    <property type="match status" value="1"/>
</dbReference>
<feature type="region of interest" description="Disordered" evidence="11">
    <location>
        <begin position="1"/>
        <end position="90"/>
    </location>
</feature>
<evidence type="ECO:0000256" key="3">
    <source>
        <dbReference type="ARBA" id="ARBA00022603"/>
    </source>
</evidence>
<evidence type="ECO:0000313" key="13">
    <source>
        <dbReference type="EMBL" id="KAL2078930.1"/>
    </source>
</evidence>
<dbReference type="GO" id="GO:0052905">
    <property type="term" value="F:tRNA (guanosine(9)-N1)-methyltransferase activity"/>
    <property type="evidence" value="ECO:0007669"/>
    <property type="project" value="UniProtKB-EC"/>
</dbReference>
<protein>
    <recommendedName>
        <fullName evidence="2">tRNA methyltransferase 10 homolog A</fullName>
        <ecNumber evidence="1">2.1.1.221</ecNumber>
    </recommendedName>
    <alternativeName>
        <fullName evidence="6">RNA (guanine-9-)-methyltransferase domain-containing protein 2</fullName>
    </alternativeName>
    <alternativeName>
        <fullName evidence="7">tRNA (guanine(9)-N(1))-methyltransferase TRMT10A</fullName>
    </alternativeName>
</protein>
<feature type="compositionally biased region" description="Polar residues" evidence="11">
    <location>
        <begin position="309"/>
        <end position="322"/>
    </location>
</feature>
<dbReference type="AlphaFoldDB" id="A0ABD1IY49"/>
<dbReference type="EMBL" id="JBHFQA010000022">
    <property type="protein sequence ID" value="KAL2078930.1"/>
    <property type="molecule type" value="Genomic_DNA"/>
</dbReference>
<sequence length="348" mass="39832">MSGDAENDHGAVVESNGVSEAKEDSPGGASESLSKRQRKRLAKAQQWEEQRELRRQKRKERKQKKREERQTQGDEGAEFTGRKRQRREAEPSSLRLVVDCSFDSLMVVKDVRKLHRQIQRCYAENRRAAHPVQFYLTSIGGQLRQNLDERDKGWVNWKDIQVKAEHFQEVMRKEDLVYLTSDSPNVLKELDETKAYVIGGLVDHNHHKGITFERAQELGIDHAQLPLGDFVKMNSRKVLAVNHVFEIMLAYLEKRDWREAFFTVLPQRKGAVPLEGEEQDTDEDTPPKQKDQEEQEEDEGSSHGDSESAQPITQKGANTQDQSDGKQKEKDTAISQSKQTPQTGASTK</sequence>
<evidence type="ECO:0000256" key="7">
    <source>
        <dbReference type="ARBA" id="ARBA00032540"/>
    </source>
</evidence>
<evidence type="ECO:0000256" key="5">
    <source>
        <dbReference type="ARBA" id="ARBA00022691"/>
    </source>
</evidence>
<dbReference type="CDD" id="cd18101">
    <property type="entry name" value="Trm10euk_A"/>
    <property type="match status" value="1"/>
</dbReference>
<feature type="compositionally biased region" description="Basic and acidic residues" evidence="11">
    <location>
        <begin position="1"/>
        <end position="11"/>
    </location>
</feature>
<keyword evidence="3" id="KW-0489">Methyltransferase</keyword>
<dbReference type="Gene3D" id="3.40.1280.30">
    <property type="match status" value="1"/>
</dbReference>
<name>A0ABD1IY49_9TELE</name>
<dbReference type="PANTHER" id="PTHR13563:SF13">
    <property type="entry name" value="TRNA METHYLTRANSFERASE 10 HOMOLOG A"/>
    <property type="match status" value="1"/>
</dbReference>
<dbReference type="EC" id="2.1.1.221" evidence="1"/>
<dbReference type="InterPro" id="IPR016653">
    <property type="entry name" value="TRM10/TRM10A"/>
</dbReference>
<dbReference type="InterPro" id="IPR038459">
    <property type="entry name" value="MT_TRM10-typ_sf"/>
</dbReference>
<feature type="region of interest" description="Disordered" evidence="11">
    <location>
        <begin position="272"/>
        <end position="348"/>
    </location>
</feature>
<dbReference type="GO" id="GO:0032259">
    <property type="term" value="P:methylation"/>
    <property type="evidence" value="ECO:0007669"/>
    <property type="project" value="UniProtKB-KW"/>
</dbReference>
<reference evidence="13 14" key="1">
    <citation type="submission" date="2024-09" db="EMBL/GenBank/DDBJ databases">
        <title>A chromosome-level genome assembly of Gray's grenadier anchovy, Coilia grayii.</title>
        <authorList>
            <person name="Fu Z."/>
        </authorList>
    </citation>
    <scope>NUCLEOTIDE SEQUENCE [LARGE SCALE GENOMIC DNA]</scope>
    <source>
        <strain evidence="13">G4</strain>
        <tissue evidence="13">Muscle</tissue>
    </source>
</reference>
<evidence type="ECO:0000256" key="8">
    <source>
        <dbReference type="ARBA" id="ARBA00045240"/>
    </source>
</evidence>